<accession>A0A3N4HLE5</accession>
<evidence type="ECO:0000256" key="1">
    <source>
        <dbReference type="SAM" id="MobiDB-lite"/>
    </source>
</evidence>
<keyword evidence="3" id="KW-1185">Reference proteome</keyword>
<sequence>MSGATEILVSSLVSDPAISVSKTNFQHLTSYNWLDHKRPTIAVPGHPAIWSPKPPNTKAKLQPDNGYHYIDQNASRLKSYPLETTFRALAITDPSFSFANLDVVTSRANLRTLLAFCTGRVGKKKFKIAVQRIGGTTLLTKQSTPNRVFVKSSDKCYGEAFEKAYTKHIAGLEKSTGHHRVASYGFCGLNLVVAFEADAAVLPSDGAPEAAGTEGVDDLIKLSTLSVDDDGFMPVPSRRKKQPAPAPTTPSSSKSKHAPPAKTPANPGTALASSPKFSILRRGTLVPNTVVAELKTKSRRAAHRLNMNDVYDQLWFSDTPHLFVGYHEDGVFGDIEHHEASNLKGKDGSGGIDDWEVRLADGLRKLGDLLKKMCEIAEARGTYMLCYDGDRAKLRVEVETQGKNWLPKDLMEWIESTSMNEKATSGK</sequence>
<evidence type="ECO:0000313" key="2">
    <source>
        <dbReference type="EMBL" id="RPA74635.1"/>
    </source>
</evidence>
<dbReference type="PANTHER" id="PTHR35179">
    <property type="entry name" value="PROTEIN CBG02620"/>
    <property type="match status" value="1"/>
</dbReference>
<dbReference type="STRING" id="1160509.A0A3N4HLE5"/>
<dbReference type="OrthoDB" id="5393654at2759"/>
<name>A0A3N4HLE5_ASCIM</name>
<reference evidence="2 3" key="1">
    <citation type="journal article" date="2018" name="Nat. Ecol. Evol.">
        <title>Pezizomycetes genomes reveal the molecular basis of ectomycorrhizal truffle lifestyle.</title>
        <authorList>
            <person name="Murat C."/>
            <person name="Payen T."/>
            <person name="Noel B."/>
            <person name="Kuo A."/>
            <person name="Morin E."/>
            <person name="Chen J."/>
            <person name="Kohler A."/>
            <person name="Krizsan K."/>
            <person name="Balestrini R."/>
            <person name="Da Silva C."/>
            <person name="Montanini B."/>
            <person name="Hainaut M."/>
            <person name="Levati E."/>
            <person name="Barry K.W."/>
            <person name="Belfiori B."/>
            <person name="Cichocki N."/>
            <person name="Clum A."/>
            <person name="Dockter R.B."/>
            <person name="Fauchery L."/>
            <person name="Guy J."/>
            <person name="Iotti M."/>
            <person name="Le Tacon F."/>
            <person name="Lindquist E.A."/>
            <person name="Lipzen A."/>
            <person name="Malagnac F."/>
            <person name="Mello A."/>
            <person name="Molinier V."/>
            <person name="Miyauchi S."/>
            <person name="Poulain J."/>
            <person name="Riccioni C."/>
            <person name="Rubini A."/>
            <person name="Sitrit Y."/>
            <person name="Splivallo R."/>
            <person name="Traeger S."/>
            <person name="Wang M."/>
            <person name="Zifcakova L."/>
            <person name="Wipf D."/>
            <person name="Zambonelli A."/>
            <person name="Paolocci F."/>
            <person name="Nowrousian M."/>
            <person name="Ottonello S."/>
            <person name="Baldrian P."/>
            <person name="Spatafora J.W."/>
            <person name="Henrissat B."/>
            <person name="Nagy L.G."/>
            <person name="Aury J.M."/>
            <person name="Wincker P."/>
            <person name="Grigoriev I.V."/>
            <person name="Bonfante P."/>
            <person name="Martin F.M."/>
        </authorList>
    </citation>
    <scope>NUCLEOTIDE SEQUENCE [LARGE SCALE GENOMIC DNA]</scope>
    <source>
        <strain evidence="2 3">RN42</strain>
    </source>
</reference>
<dbReference type="AlphaFoldDB" id="A0A3N4HLE5"/>
<protein>
    <recommendedName>
        <fullName evidence="4">Geranylgeranyl pyrophosphate synthetase</fullName>
    </recommendedName>
</protein>
<feature type="region of interest" description="Disordered" evidence="1">
    <location>
        <begin position="230"/>
        <end position="273"/>
    </location>
</feature>
<proteinExistence type="predicted"/>
<gene>
    <name evidence="2" type="ORF">BJ508DRAFT_418503</name>
</gene>
<dbReference type="EMBL" id="ML119784">
    <property type="protein sequence ID" value="RPA74635.1"/>
    <property type="molecule type" value="Genomic_DNA"/>
</dbReference>
<evidence type="ECO:0000313" key="3">
    <source>
        <dbReference type="Proteomes" id="UP000275078"/>
    </source>
</evidence>
<dbReference type="PANTHER" id="PTHR35179:SF2">
    <property type="entry name" value="START DOMAIN-CONTAINING PROTEIN"/>
    <property type="match status" value="1"/>
</dbReference>
<organism evidence="2 3">
    <name type="scientific">Ascobolus immersus RN42</name>
    <dbReference type="NCBI Taxonomy" id="1160509"/>
    <lineage>
        <taxon>Eukaryota</taxon>
        <taxon>Fungi</taxon>
        <taxon>Dikarya</taxon>
        <taxon>Ascomycota</taxon>
        <taxon>Pezizomycotina</taxon>
        <taxon>Pezizomycetes</taxon>
        <taxon>Pezizales</taxon>
        <taxon>Ascobolaceae</taxon>
        <taxon>Ascobolus</taxon>
    </lineage>
</organism>
<evidence type="ECO:0008006" key="4">
    <source>
        <dbReference type="Google" id="ProtNLM"/>
    </source>
</evidence>
<dbReference type="Proteomes" id="UP000275078">
    <property type="component" value="Unassembled WGS sequence"/>
</dbReference>